<keyword evidence="4" id="KW-1185">Reference proteome</keyword>
<proteinExistence type="predicted"/>
<name>A0A4P7BBD1_9BURK</name>
<sequence length="190" mass="20462">MRASLLFAVLVHIVLGCCEAAAGAPSSHLVTFDVKGRGTICVNAPGAPKLATPCPKRYGPAQQDRPLARAMRGADETTVVLHYQDDGKSYLVFLVSVPSNPAQRASHCGAGYEDSLVSARIHGGTLHLTDRLLFQSCLASLTLDRGRPDNVVKALMVDSECRQISFRREFAAQDTVIRLRSGTFEEAPTP</sequence>
<reference evidence="2" key="3">
    <citation type="submission" date="2022-12" db="EMBL/GenBank/DDBJ databases">
        <authorList>
            <person name="Sun Q."/>
            <person name="Kim S."/>
        </authorList>
    </citation>
    <scope>NUCLEOTIDE SEQUENCE</scope>
    <source>
        <strain evidence="2">KCTC 12344</strain>
    </source>
</reference>
<feature type="chain" id="PRO_5044606631" evidence="1">
    <location>
        <begin position="21"/>
        <end position="190"/>
    </location>
</feature>
<gene>
    <name evidence="3" type="ORF">E1742_02335</name>
    <name evidence="2" type="ORF">GCM10007388_44170</name>
</gene>
<feature type="signal peptide" evidence="1">
    <location>
        <begin position="1"/>
        <end position="20"/>
    </location>
</feature>
<reference evidence="2" key="1">
    <citation type="journal article" date="2014" name="Int. J. Syst. Evol. Microbiol.">
        <title>Complete genome sequence of Corynebacterium casei LMG S-19264T (=DSM 44701T), isolated from a smear-ripened cheese.</title>
        <authorList>
            <consortium name="US DOE Joint Genome Institute (JGI-PGF)"/>
            <person name="Walter F."/>
            <person name="Albersmeier A."/>
            <person name="Kalinowski J."/>
            <person name="Ruckert C."/>
        </authorList>
    </citation>
    <scope>NUCLEOTIDE SEQUENCE</scope>
    <source>
        <strain evidence="2">KCTC 12344</strain>
    </source>
</reference>
<organism evidence="2 5">
    <name type="scientific">Pseudoduganella plicata</name>
    <dbReference type="NCBI Taxonomy" id="321984"/>
    <lineage>
        <taxon>Bacteria</taxon>
        <taxon>Pseudomonadati</taxon>
        <taxon>Pseudomonadota</taxon>
        <taxon>Betaproteobacteria</taxon>
        <taxon>Burkholderiales</taxon>
        <taxon>Oxalobacteraceae</taxon>
        <taxon>Telluria group</taxon>
        <taxon>Pseudoduganella</taxon>
    </lineage>
</organism>
<evidence type="ECO:0000256" key="1">
    <source>
        <dbReference type="SAM" id="SignalP"/>
    </source>
</evidence>
<reference evidence="3 4" key="2">
    <citation type="submission" date="2019-03" db="EMBL/GenBank/DDBJ databases">
        <title>Draft Genome Sequences of Six Type Strains of the Genus Massilia.</title>
        <authorList>
            <person name="Miess H."/>
            <person name="Frediansyhah A."/>
            <person name="Gross H."/>
        </authorList>
    </citation>
    <scope>NUCLEOTIDE SEQUENCE [LARGE SCALE GENOMIC DNA]</scope>
    <source>
        <strain evidence="3 4">DSM 17505</strain>
    </source>
</reference>
<dbReference type="AlphaFoldDB" id="A0A4P7BBD1"/>
<dbReference type="PROSITE" id="PS51257">
    <property type="entry name" value="PROKAR_LIPOPROTEIN"/>
    <property type="match status" value="1"/>
</dbReference>
<keyword evidence="1" id="KW-0732">Signal</keyword>
<dbReference type="EMBL" id="CP038026">
    <property type="protein sequence ID" value="QBQ35137.1"/>
    <property type="molecule type" value="Genomic_DNA"/>
</dbReference>
<protein>
    <submittedName>
        <fullName evidence="2">Uncharacterized protein</fullName>
    </submittedName>
</protein>
<dbReference type="EMBL" id="BMWW01000009">
    <property type="protein sequence ID" value="GGZ05604.1"/>
    <property type="molecule type" value="Genomic_DNA"/>
</dbReference>
<evidence type="ECO:0000313" key="5">
    <source>
        <dbReference type="Proteomes" id="UP000619512"/>
    </source>
</evidence>
<accession>A0A4P7BBD1</accession>
<evidence type="ECO:0000313" key="2">
    <source>
        <dbReference type="EMBL" id="GGZ05604.1"/>
    </source>
</evidence>
<dbReference type="OrthoDB" id="9156584at2"/>
<dbReference type="Proteomes" id="UP000619512">
    <property type="component" value="Unassembled WGS sequence"/>
</dbReference>
<dbReference type="RefSeq" id="WP_134383368.1">
    <property type="nucleotide sequence ID" value="NZ_BMWW01000009.1"/>
</dbReference>
<dbReference type="Proteomes" id="UP000294359">
    <property type="component" value="Chromosome"/>
</dbReference>
<evidence type="ECO:0000313" key="3">
    <source>
        <dbReference type="EMBL" id="QBQ35137.1"/>
    </source>
</evidence>
<evidence type="ECO:0000313" key="4">
    <source>
        <dbReference type="Proteomes" id="UP000294359"/>
    </source>
</evidence>